<dbReference type="PANTHER" id="PTHR24422">
    <property type="entry name" value="CHEMOTAXIS PROTEIN METHYLTRANSFERASE"/>
    <property type="match status" value="1"/>
</dbReference>
<dbReference type="SMART" id="SM00283">
    <property type="entry name" value="MA"/>
    <property type="match status" value="1"/>
</dbReference>
<dbReference type="PRINTS" id="PR00260">
    <property type="entry name" value="CHEMTRNSDUCR"/>
</dbReference>
<proteinExistence type="predicted"/>
<dbReference type="PANTHER" id="PTHR24422:SF10">
    <property type="entry name" value="CHEMOTAXIS PROTEIN METHYLTRANSFERASE 2"/>
    <property type="match status" value="1"/>
</dbReference>
<dbReference type="SUPFAM" id="SSF58104">
    <property type="entry name" value="Methyl-accepting chemotaxis protein (MCP) signaling domain"/>
    <property type="match status" value="1"/>
</dbReference>
<evidence type="ECO:0000256" key="2">
    <source>
        <dbReference type="PROSITE-ProRule" id="PRU00284"/>
    </source>
</evidence>
<name>A0A0Q2R4H8_VIBFU</name>
<dbReference type="SMART" id="SM00086">
    <property type="entry name" value="PAC"/>
    <property type="match status" value="2"/>
</dbReference>
<dbReference type="InterPro" id="IPR004089">
    <property type="entry name" value="MCPsignal_dom"/>
</dbReference>
<protein>
    <submittedName>
        <fullName evidence="5">Chemotaxis protein</fullName>
    </submittedName>
</protein>
<dbReference type="GO" id="GO:0016020">
    <property type="term" value="C:membrane"/>
    <property type="evidence" value="ECO:0007669"/>
    <property type="project" value="InterPro"/>
</dbReference>
<dbReference type="SUPFAM" id="SSF55785">
    <property type="entry name" value="PYP-like sensor domain (PAS domain)"/>
    <property type="match status" value="2"/>
</dbReference>
<feature type="domain" description="Methyl-accepting transducer" evidence="3">
    <location>
        <begin position="263"/>
        <end position="437"/>
    </location>
</feature>
<dbReference type="InterPro" id="IPR000014">
    <property type="entry name" value="PAS"/>
</dbReference>
<sequence length="437" mass="49033">MLFRKTNSQTKDNNHQIIHALQAELSSIANSCATIYFTPDGEVVDASPLFLSTMGYTLDEIKGQHHRLFCPPELVDKPQYRQFWTDLAKGKPQRGTFLRRDKQGKDVWLEATYIPIEQDGRVVRVMKIANDITQNFEESVDDKALLQAIHRSNAVIEFTVDGRVIDANDNFVHTLGYNELREIKGQHHEIFCPPEFYQQNPTFWRDLASGQVKHGLFRRVSRNGDSVWIEATYNPVFDHRGKVIKVTKIACDITERMERQLAIQKAAEVAHSTSVETAQVSERGASILQQNLNNSEKISSDIRRSSGLVDDLNTQSEEIAKIVTTIKSIADQTNLLALNAAIEAARAGDHGRGFAVVADEVRTLASRTTRSTEEINTMVDRNNQLVGNVRSSMVEVTEQATRNADLIAEASEIIHEILKGADYVSHVVGDLVNSSHR</sequence>
<dbReference type="Pfam" id="PF00015">
    <property type="entry name" value="MCPsignal"/>
    <property type="match status" value="1"/>
</dbReference>
<dbReference type="InterPro" id="IPR035965">
    <property type="entry name" value="PAS-like_dom_sf"/>
</dbReference>
<comment type="caution">
    <text evidence="5">The sequence shown here is derived from an EMBL/GenBank/DDBJ whole genome shotgun (WGS) entry which is preliminary data.</text>
</comment>
<dbReference type="InterPro" id="IPR004090">
    <property type="entry name" value="Chemotax_Me-accpt_rcpt"/>
</dbReference>
<dbReference type="CDD" id="cd00130">
    <property type="entry name" value="PAS"/>
    <property type="match status" value="2"/>
</dbReference>
<feature type="domain" description="PAC" evidence="4">
    <location>
        <begin position="213"/>
        <end position="265"/>
    </location>
</feature>
<keyword evidence="1 2" id="KW-0807">Transducer</keyword>
<dbReference type="PROSITE" id="PS50113">
    <property type="entry name" value="PAC"/>
    <property type="match status" value="1"/>
</dbReference>
<dbReference type="GO" id="GO:0006935">
    <property type="term" value="P:chemotaxis"/>
    <property type="evidence" value="ECO:0007669"/>
    <property type="project" value="InterPro"/>
</dbReference>
<dbReference type="Gene3D" id="3.30.450.20">
    <property type="entry name" value="PAS domain"/>
    <property type="match status" value="2"/>
</dbReference>
<accession>A0A0Q2R4H8</accession>
<dbReference type="InterPro" id="IPR000700">
    <property type="entry name" value="PAS-assoc_C"/>
</dbReference>
<dbReference type="Pfam" id="PF08448">
    <property type="entry name" value="PAS_4"/>
    <property type="match status" value="1"/>
</dbReference>
<dbReference type="AlphaFoldDB" id="A0A0Q2R4H8"/>
<dbReference type="GO" id="GO:0007165">
    <property type="term" value="P:signal transduction"/>
    <property type="evidence" value="ECO:0007669"/>
    <property type="project" value="UniProtKB-KW"/>
</dbReference>
<dbReference type="InterPro" id="IPR013656">
    <property type="entry name" value="PAS_4"/>
</dbReference>
<dbReference type="NCBIfam" id="TIGR00229">
    <property type="entry name" value="sensory_box"/>
    <property type="match status" value="2"/>
</dbReference>
<dbReference type="InterPro" id="IPR050903">
    <property type="entry name" value="Bact_Chemotaxis_MeTrfase"/>
</dbReference>
<reference evidence="5 6" key="1">
    <citation type="submission" date="2015-08" db="EMBL/GenBank/DDBJ databases">
        <title>Antibacterial properties of a collection of Vibrionaceae strains.</title>
        <authorList>
            <person name="Giubergia S."/>
        </authorList>
    </citation>
    <scope>NUCLEOTIDE SEQUENCE [LARGE SCALE GENOMIC DNA]</scope>
    <source>
        <strain evidence="5 6">S0821</strain>
    </source>
</reference>
<evidence type="ECO:0000259" key="3">
    <source>
        <dbReference type="PROSITE" id="PS50111"/>
    </source>
</evidence>
<dbReference type="RefSeq" id="WP_055465448.1">
    <property type="nucleotide sequence ID" value="NZ_LKHS01000004.1"/>
</dbReference>
<evidence type="ECO:0000313" key="6">
    <source>
        <dbReference type="Proteomes" id="UP000051221"/>
    </source>
</evidence>
<dbReference type="Proteomes" id="UP000051221">
    <property type="component" value="Unassembled WGS sequence"/>
</dbReference>
<dbReference type="Gene3D" id="1.10.287.950">
    <property type="entry name" value="Methyl-accepting chemotaxis protein"/>
    <property type="match status" value="1"/>
</dbReference>
<keyword evidence="6" id="KW-1185">Reference proteome</keyword>
<evidence type="ECO:0000256" key="1">
    <source>
        <dbReference type="ARBA" id="ARBA00023224"/>
    </source>
</evidence>
<dbReference type="Pfam" id="PF08447">
    <property type="entry name" value="PAS_3"/>
    <property type="match status" value="1"/>
</dbReference>
<evidence type="ECO:0000259" key="4">
    <source>
        <dbReference type="PROSITE" id="PS50113"/>
    </source>
</evidence>
<dbReference type="InParanoid" id="A0A0Q2R4H8"/>
<dbReference type="EMBL" id="LKHS01000004">
    <property type="protein sequence ID" value="KQH87045.1"/>
    <property type="molecule type" value="Genomic_DNA"/>
</dbReference>
<organism evidence="5 6">
    <name type="scientific">Vibrio furnissii</name>
    <dbReference type="NCBI Taxonomy" id="29494"/>
    <lineage>
        <taxon>Bacteria</taxon>
        <taxon>Pseudomonadati</taxon>
        <taxon>Pseudomonadota</taxon>
        <taxon>Gammaproteobacteria</taxon>
        <taxon>Vibrionales</taxon>
        <taxon>Vibrionaceae</taxon>
        <taxon>Vibrio</taxon>
    </lineage>
</organism>
<dbReference type="InterPro" id="IPR013655">
    <property type="entry name" value="PAS_fold_3"/>
</dbReference>
<dbReference type="GO" id="GO:0004888">
    <property type="term" value="F:transmembrane signaling receptor activity"/>
    <property type="evidence" value="ECO:0007669"/>
    <property type="project" value="InterPro"/>
</dbReference>
<evidence type="ECO:0000313" key="5">
    <source>
        <dbReference type="EMBL" id="KQH87045.1"/>
    </source>
</evidence>
<dbReference type="InterPro" id="IPR001610">
    <property type="entry name" value="PAC"/>
</dbReference>
<gene>
    <name evidence="5" type="ORF">AMR76_04795</name>
</gene>
<dbReference type="PROSITE" id="PS50111">
    <property type="entry name" value="CHEMOTAXIS_TRANSDUC_2"/>
    <property type="match status" value="1"/>
</dbReference>